<dbReference type="InterPro" id="IPR042104">
    <property type="entry name" value="PKS_dehydratase_sf"/>
</dbReference>
<dbReference type="STRING" id="1220188.A0A4S3JLV6"/>
<dbReference type="InterPro" id="IPR049552">
    <property type="entry name" value="PKS_DH_N"/>
</dbReference>
<gene>
    <name evidence="3" type="ORF">EYZ11_003939</name>
</gene>
<feature type="active site" description="Proton acceptor; for dehydratase activity" evidence="1">
    <location>
        <position position="28"/>
    </location>
</feature>
<dbReference type="PANTHER" id="PTHR43775:SF40">
    <property type="entry name" value="NORSOLORINIC ACID SYNTHASE STCA"/>
    <property type="match status" value="1"/>
</dbReference>
<dbReference type="InterPro" id="IPR020807">
    <property type="entry name" value="PKS_DH"/>
</dbReference>
<dbReference type="EMBL" id="SOSA01000107">
    <property type="protein sequence ID" value="THC96599.1"/>
    <property type="molecule type" value="Genomic_DNA"/>
</dbReference>
<evidence type="ECO:0000313" key="4">
    <source>
        <dbReference type="Proteomes" id="UP000308092"/>
    </source>
</evidence>
<dbReference type="PROSITE" id="PS52019">
    <property type="entry name" value="PKS_MFAS_DH"/>
    <property type="match status" value="1"/>
</dbReference>
<dbReference type="GO" id="GO:0044550">
    <property type="term" value="P:secondary metabolite biosynthetic process"/>
    <property type="evidence" value="ECO:0007669"/>
    <property type="project" value="TreeGrafter"/>
</dbReference>
<dbReference type="InterPro" id="IPR049900">
    <property type="entry name" value="PKS_mFAS_DH"/>
</dbReference>
<proteinExistence type="predicted"/>
<dbReference type="GO" id="GO:0004312">
    <property type="term" value="F:fatty acid synthase activity"/>
    <property type="evidence" value="ECO:0007669"/>
    <property type="project" value="TreeGrafter"/>
</dbReference>
<dbReference type="SUPFAM" id="SSF51735">
    <property type="entry name" value="NAD(P)-binding Rossmann-fold domains"/>
    <property type="match status" value="1"/>
</dbReference>
<feature type="region of interest" description="C-terminal hotdog fold" evidence="1">
    <location>
        <begin position="131"/>
        <end position="284"/>
    </location>
</feature>
<dbReference type="InterPro" id="IPR036291">
    <property type="entry name" value="NAD(P)-bd_dom_sf"/>
</dbReference>
<name>A0A4S3JLV6_9EURO</name>
<evidence type="ECO:0000313" key="3">
    <source>
        <dbReference type="EMBL" id="THC96599.1"/>
    </source>
</evidence>
<dbReference type="InterPro" id="IPR011032">
    <property type="entry name" value="GroES-like_sf"/>
</dbReference>
<feature type="domain" description="PKS/mFAS DH" evidence="2">
    <location>
        <begin position="1"/>
        <end position="284"/>
    </location>
</feature>
<protein>
    <recommendedName>
        <fullName evidence="2">PKS/mFAS DH domain-containing protein</fullName>
    </recommendedName>
</protein>
<reference evidence="3 4" key="1">
    <citation type="submission" date="2019-03" db="EMBL/GenBank/DDBJ databases">
        <title>The genome sequence of a newly discovered highly antifungal drug resistant Aspergillus species, Aspergillus tanneri NIH 1004.</title>
        <authorList>
            <person name="Mounaud S."/>
            <person name="Singh I."/>
            <person name="Joardar V."/>
            <person name="Pakala S."/>
            <person name="Pakala S."/>
            <person name="Venepally P."/>
            <person name="Hoover J."/>
            <person name="Nierman W."/>
            <person name="Chung J."/>
            <person name="Losada L."/>
        </authorList>
    </citation>
    <scope>NUCLEOTIDE SEQUENCE [LARGE SCALE GENOMIC DNA]</scope>
    <source>
        <strain evidence="3 4">NIH1004</strain>
    </source>
</reference>
<dbReference type="InterPro" id="IPR050091">
    <property type="entry name" value="PKS_NRPS_Biosynth_Enz"/>
</dbReference>
<dbReference type="SMART" id="SM00826">
    <property type="entry name" value="PKS_DH"/>
    <property type="match status" value="1"/>
</dbReference>
<feature type="active site" description="Proton donor; for dehydratase activity" evidence="1">
    <location>
        <position position="198"/>
    </location>
</feature>
<dbReference type="Gene3D" id="3.10.129.110">
    <property type="entry name" value="Polyketide synthase dehydratase"/>
    <property type="match status" value="1"/>
</dbReference>
<accession>A0A4S3JLV6</accession>
<keyword evidence="4" id="KW-1185">Reference proteome</keyword>
<dbReference type="Proteomes" id="UP000308092">
    <property type="component" value="Unassembled WGS sequence"/>
</dbReference>
<evidence type="ECO:0000256" key="1">
    <source>
        <dbReference type="PROSITE-ProRule" id="PRU01363"/>
    </source>
</evidence>
<dbReference type="AlphaFoldDB" id="A0A4S3JLV6"/>
<dbReference type="GO" id="GO:0006633">
    <property type="term" value="P:fatty acid biosynthetic process"/>
    <property type="evidence" value="ECO:0007669"/>
    <property type="project" value="TreeGrafter"/>
</dbReference>
<feature type="region of interest" description="N-terminal hotdog fold" evidence="1">
    <location>
        <begin position="1"/>
        <end position="127"/>
    </location>
</feature>
<dbReference type="Pfam" id="PF14765">
    <property type="entry name" value="PS-DH"/>
    <property type="match status" value="1"/>
</dbReference>
<dbReference type="SUPFAM" id="SSF50129">
    <property type="entry name" value="GroES-like"/>
    <property type="match status" value="1"/>
</dbReference>
<dbReference type="InterPro" id="IPR049551">
    <property type="entry name" value="PKS_DH_C"/>
</dbReference>
<dbReference type="VEuPathDB" id="FungiDB:EYZ11_003939"/>
<dbReference type="Pfam" id="PF21089">
    <property type="entry name" value="PKS_DH_N"/>
    <property type="match status" value="1"/>
</dbReference>
<organism evidence="3 4">
    <name type="scientific">Aspergillus tanneri</name>
    <dbReference type="NCBI Taxonomy" id="1220188"/>
    <lineage>
        <taxon>Eukaryota</taxon>
        <taxon>Fungi</taxon>
        <taxon>Dikarya</taxon>
        <taxon>Ascomycota</taxon>
        <taxon>Pezizomycotina</taxon>
        <taxon>Eurotiomycetes</taxon>
        <taxon>Eurotiomycetidae</taxon>
        <taxon>Eurotiales</taxon>
        <taxon>Aspergillaceae</taxon>
        <taxon>Aspergillus</taxon>
        <taxon>Aspergillus subgen. Circumdati</taxon>
    </lineage>
</organism>
<dbReference type="Gene3D" id="3.90.180.10">
    <property type="entry name" value="Medium-chain alcohol dehydrogenases, catalytic domain"/>
    <property type="match status" value="1"/>
</dbReference>
<dbReference type="PANTHER" id="PTHR43775">
    <property type="entry name" value="FATTY ACID SYNTHASE"/>
    <property type="match status" value="1"/>
</dbReference>
<comment type="caution">
    <text evidence="3">The sequence shown here is derived from an EMBL/GenBank/DDBJ whole genome shotgun (WGS) entry which is preliminary data.</text>
</comment>
<evidence type="ECO:0000259" key="2">
    <source>
        <dbReference type="PROSITE" id="PS52019"/>
    </source>
</evidence>
<sequence>MAEDSHNSHEPRWRNYLRISKNPWIKDHIITGTVLYPGAGMLVMALEGALRTADLSKTIEGFRMNDVMFKRGLVISVDKEAPVETRISFHPHSTKPDSWIFTIYSMTKGSPWVKHCMQLGLRKTLLSEADSTDVNVNTFYKNLDTIGMQYGPSFRNVQSLTAVPSKKATYGSVTVPDTKSTMPKKYKIPHVIHPATMDSIFLKTAWRLLVLNEHLTQLVSPGKAAAVVTSWLHLVFLKTSNTTALVVLFDKSEPSINIFRRLKSQIYGPKNIISLAASESASQLMRDTLGEGTENTTITYKWLPESQLLETLAPEGNNVVICLGVPDIAKHAATLATLAPLAGLTYAGQPGEVKVIVPDSKCIGRLAEDKIYVLCIPSTSSISAELPHSVVLLLPESSSTALGTFAAAIQAKLESSGGLVSQTNLTPSGVASLAGKSVISLLEINSPLVYAWGEDQFNTFKTLVSTVRHLFWIIHGSVLESWSNSVEFATTQGLFRVMRNEYLIAILPFMDLSAVADISNFQYADLVLDVWRTSLSEDAEMEYAEGNGLIYIPRPTEDAGFDYELQLASNTAKPLVSALGAAKKPLKASESANTQGYIWIADEQAELPLEAGQVEIKVEYAGVGTGQTLNSVRHAVGIVTRQDDSVKTLQLGQRAIVFSDDAAKTHVRQTQNVVAPLTDGLLPQEAVALVKPLITAQYALIEIARLSYGQALLLDDATSTVGQALVQVAKAVGADI</sequence>